<proteinExistence type="predicted"/>
<dbReference type="PhylomeDB" id="E9GH81"/>
<accession>E9GH81</accession>
<protein>
    <submittedName>
        <fullName evidence="2">Uncharacterized protein</fullName>
    </submittedName>
</protein>
<evidence type="ECO:0000313" key="3">
    <source>
        <dbReference type="Proteomes" id="UP000000305"/>
    </source>
</evidence>
<dbReference type="Proteomes" id="UP000000305">
    <property type="component" value="Unassembled WGS sequence"/>
</dbReference>
<dbReference type="HOGENOM" id="CLU_105563_0_0_1"/>
<dbReference type="EMBL" id="GL732544">
    <property type="protein sequence ID" value="EFX81231.1"/>
    <property type="molecule type" value="Genomic_DNA"/>
</dbReference>
<sequence>MEMKGKKEAKRKTMEVLPPPPSCQPSSPTPRTAESTSTISSTSSSAVKEVSLPAPIEVPSLPAPTKTSSAAQDLLGLAATNNGSTNNVMGGASKNADEDSFFNQKTPSATEKRTLDKNSIIALYNQGGATTSTAVPPMQNMFASQGVYSTPQPSYIPNPSMNESAFGSSPSMNQTNFIMALRCRMMRIAAGLIQIENVGAVGLSVAEAKITGRMPSGRGAQVAETIYAE</sequence>
<organism evidence="2 3">
    <name type="scientific">Daphnia pulex</name>
    <name type="common">Water flea</name>
    <dbReference type="NCBI Taxonomy" id="6669"/>
    <lineage>
        <taxon>Eukaryota</taxon>
        <taxon>Metazoa</taxon>
        <taxon>Ecdysozoa</taxon>
        <taxon>Arthropoda</taxon>
        <taxon>Crustacea</taxon>
        <taxon>Branchiopoda</taxon>
        <taxon>Diplostraca</taxon>
        <taxon>Cladocera</taxon>
        <taxon>Anomopoda</taxon>
        <taxon>Daphniidae</taxon>
        <taxon>Daphnia</taxon>
    </lineage>
</organism>
<evidence type="ECO:0000313" key="2">
    <source>
        <dbReference type="EMBL" id="EFX81231.1"/>
    </source>
</evidence>
<keyword evidence="3" id="KW-1185">Reference proteome</keyword>
<evidence type="ECO:0000256" key="1">
    <source>
        <dbReference type="SAM" id="MobiDB-lite"/>
    </source>
</evidence>
<gene>
    <name evidence="2" type="ORF">DAPPUDRAFT_317874</name>
</gene>
<dbReference type="AlphaFoldDB" id="E9GH81"/>
<dbReference type="InParanoid" id="E9GH81"/>
<feature type="compositionally biased region" description="Basic and acidic residues" evidence="1">
    <location>
        <begin position="1"/>
        <end position="14"/>
    </location>
</feature>
<reference evidence="2 3" key="1">
    <citation type="journal article" date="2011" name="Science">
        <title>The ecoresponsive genome of Daphnia pulex.</title>
        <authorList>
            <person name="Colbourne J.K."/>
            <person name="Pfrender M.E."/>
            <person name="Gilbert D."/>
            <person name="Thomas W.K."/>
            <person name="Tucker A."/>
            <person name="Oakley T.H."/>
            <person name="Tokishita S."/>
            <person name="Aerts A."/>
            <person name="Arnold G.J."/>
            <person name="Basu M.K."/>
            <person name="Bauer D.J."/>
            <person name="Caceres C.E."/>
            <person name="Carmel L."/>
            <person name="Casola C."/>
            <person name="Choi J.H."/>
            <person name="Detter J.C."/>
            <person name="Dong Q."/>
            <person name="Dusheyko S."/>
            <person name="Eads B.D."/>
            <person name="Frohlich T."/>
            <person name="Geiler-Samerotte K.A."/>
            <person name="Gerlach D."/>
            <person name="Hatcher P."/>
            <person name="Jogdeo S."/>
            <person name="Krijgsveld J."/>
            <person name="Kriventseva E.V."/>
            <person name="Kultz D."/>
            <person name="Laforsch C."/>
            <person name="Lindquist E."/>
            <person name="Lopez J."/>
            <person name="Manak J.R."/>
            <person name="Muller J."/>
            <person name="Pangilinan J."/>
            <person name="Patwardhan R.P."/>
            <person name="Pitluck S."/>
            <person name="Pritham E.J."/>
            <person name="Rechtsteiner A."/>
            <person name="Rho M."/>
            <person name="Rogozin I.B."/>
            <person name="Sakarya O."/>
            <person name="Salamov A."/>
            <person name="Schaack S."/>
            <person name="Shapiro H."/>
            <person name="Shiga Y."/>
            <person name="Skalitzky C."/>
            <person name="Smith Z."/>
            <person name="Souvorov A."/>
            <person name="Sung W."/>
            <person name="Tang Z."/>
            <person name="Tsuchiya D."/>
            <person name="Tu H."/>
            <person name="Vos H."/>
            <person name="Wang M."/>
            <person name="Wolf Y.I."/>
            <person name="Yamagata H."/>
            <person name="Yamada T."/>
            <person name="Ye Y."/>
            <person name="Shaw J.R."/>
            <person name="Andrews J."/>
            <person name="Crease T.J."/>
            <person name="Tang H."/>
            <person name="Lucas S.M."/>
            <person name="Robertson H.M."/>
            <person name="Bork P."/>
            <person name="Koonin E.V."/>
            <person name="Zdobnov E.M."/>
            <person name="Grigoriev I.V."/>
            <person name="Lynch M."/>
            <person name="Boore J.L."/>
        </authorList>
    </citation>
    <scope>NUCLEOTIDE SEQUENCE [LARGE SCALE GENOMIC DNA]</scope>
</reference>
<feature type="region of interest" description="Disordered" evidence="1">
    <location>
        <begin position="1"/>
        <end position="67"/>
    </location>
</feature>
<name>E9GH81_DAPPU</name>
<dbReference type="KEGG" id="dpx:DAPPUDRAFT_317874"/>
<feature type="compositionally biased region" description="Low complexity" evidence="1">
    <location>
        <begin position="24"/>
        <end position="45"/>
    </location>
</feature>